<gene>
    <name evidence="1" type="ORF">GCM10022285_58310</name>
</gene>
<proteinExistence type="predicted"/>
<evidence type="ECO:0000313" key="2">
    <source>
        <dbReference type="Proteomes" id="UP001501845"/>
    </source>
</evidence>
<keyword evidence="2" id="KW-1185">Reference proteome</keyword>
<reference evidence="2" key="1">
    <citation type="journal article" date="2019" name="Int. J. Syst. Evol. Microbiol.">
        <title>The Global Catalogue of Microorganisms (GCM) 10K type strain sequencing project: providing services to taxonomists for standard genome sequencing and annotation.</title>
        <authorList>
            <consortium name="The Broad Institute Genomics Platform"/>
            <consortium name="The Broad Institute Genome Sequencing Center for Infectious Disease"/>
            <person name="Wu L."/>
            <person name="Ma J."/>
        </authorList>
    </citation>
    <scope>NUCLEOTIDE SEQUENCE [LARGE SCALE GENOMIC DNA]</scope>
    <source>
        <strain evidence="2">JCM 17589</strain>
    </source>
</reference>
<accession>A0ABP7Z7Q7</accession>
<dbReference type="EMBL" id="BAABBU010000034">
    <property type="protein sequence ID" value="GAA4149250.1"/>
    <property type="molecule type" value="Genomic_DNA"/>
</dbReference>
<dbReference type="RefSeq" id="WP_346158067.1">
    <property type="nucleotide sequence ID" value="NZ_BAABBU010000034.1"/>
</dbReference>
<protein>
    <submittedName>
        <fullName evidence="1">Uncharacterized protein</fullName>
    </submittedName>
</protein>
<evidence type="ECO:0000313" key="1">
    <source>
        <dbReference type="EMBL" id="GAA4149250.1"/>
    </source>
</evidence>
<name>A0ABP7Z7Q7_9ACTN</name>
<dbReference type="Proteomes" id="UP001501845">
    <property type="component" value="Unassembled WGS sequence"/>
</dbReference>
<comment type="caution">
    <text evidence="1">The sequence shown here is derived from an EMBL/GenBank/DDBJ whole genome shotgun (WGS) entry which is preliminary data.</text>
</comment>
<sequence>MIDRQIFADVLIEGLDDWVPIDQLIWAAREGVKGRPWKAFFAELLHFLLENDLIQIGELAAEGFSPWKGEAGEVVQLVLDDLARLSWEPKLGSRAWIANTKAGDEVARSLIDC</sequence>
<organism evidence="1 2">
    <name type="scientific">Streptomyces tunisiensis</name>
    <dbReference type="NCBI Taxonomy" id="948699"/>
    <lineage>
        <taxon>Bacteria</taxon>
        <taxon>Bacillati</taxon>
        <taxon>Actinomycetota</taxon>
        <taxon>Actinomycetes</taxon>
        <taxon>Kitasatosporales</taxon>
        <taxon>Streptomycetaceae</taxon>
        <taxon>Streptomyces</taxon>
    </lineage>
</organism>